<dbReference type="PANTHER" id="PTHR24320:SF154">
    <property type="entry name" value="OXIDOREDUCTASE, SHORT-CHAIN DEHYDROGENASE_REDUCTASE FAMILY (AFU_ORTHOLOGUE AFUA_2G04560)"/>
    <property type="match status" value="1"/>
</dbReference>
<dbReference type="Proteomes" id="UP001498476">
    <property type="component" value="Unassembled WGS sequence"/>
</dbReference>
<name>A0ABR1GUB6_9HYPO</name>
<reference evidence="3 4" key="1">
    <citation type="journal article" date="2025" name="Microbiol. Resour. Announc.">
        <title>Draft genome sequences for Neonectria magnoliae and Neonectria punicea, canker pathogens of Liriodendron tulipifera and Acer saccharum in West Virginia.</title>
        <authorList>
            <person name="Petronek H.M."/>
            <person name="Kasson M.T."/>
            <person name="Metheny A.M."/>
            <person name="Stauder C.M."/>
            <person name="Lovett B."/>
            <person name="Lynch S.C."/>
            <person name="Garnas J.R."/>
            <person name="Kasson L.R."/>
            <person name="Stajich J.E."/>
        </authorList>
    </citation>
    <scope>NUCLEOTIDE SEQUENCE [LARGE SCALE GENOMIC DNA]</scope>
    <source>
        <strain evidence="3 4">NRRL 64653</strain>
    </source>
</reference>
<dbReference type="Pfam" id="PF00106">
    <property type="entry name" value="adh_short"/>
    <property type="match status" value="1"/>
</dbReference>
<comment type="similarity">
    <text evidence="1">Belongs to the short-chain dehydrogenases/reductases (SDR) family.</text>
</comment>
<evidence type="ECO:0000256" key="1">
    <source>
        <dbReference type="ARBA" id="ARBA00006484"/>
    </source>
</evidence>
<protein>
    <recommendedName>
        <fullName evidence="5">Oxidoreductase</fullName>
    </recommendedName>
</protein>
<evidence type="ECO:0000313" key="3">
    <source>
        <dbReference type="EMBL" id="KAK7409117.1"/>
    </source>
</evidence>
<keyword evidence="2" id="KW-0560">Oxidoreductase</keyword>
<dbReference type="InterPro" id="IPR002347">
    <property type="entry name" value="SDR_fam"/>
</dbReference>
<dbReference type="InterPro" id="IPR036291">
    <property type="entry name" value="NAD(P)-bd_dom_sf"/>
</dbReference>
<evidence type="ECO:0008006" key="5">
    <source>
        <dbReference type="Google" id="ProtNLM"/>
    </source>
</evidence>
<dbReference type="PANTHER" id="PTHR24320">
    <property type="entry name" value="RETINOL DEHYDROGENASE"/>
    <property type="match status" value="1"/>
</dbReference>
<evidence type="ECO:0000313" key="4">
    <source>
        <dbReference type="Proteomes" id="UP001498476"/>
    </source>
</evidence>
<dbReference type="PRINTS" id="PR00081">
    <property type="entry name" value="GDHRDH"/>
</dbReference>
<organism evidence="3 4">
    <name type="scientific">Neonectria punicea</name>
    <dbReference type="NCBI Taxonomy" id="979145"/>
    <lineage>
        <taxon>Eukaryota</taxon>
        <taxon>Fungi</taxon>
        <taxon>Dikarya</taxon>
        <taxon>Ascomycota</taxon>
        <taxon>Pezizomycotina</taxon>
        <taxon>Sordariomycetes</taxon>
        <taxon>Hypocreomycetidae</taxon>
        <taxon>Hypocreales</taxon>
        <taxon>Nectriaceae</taxon>
        <taxon>Neonectria</taxon>
    </lineage>
</organism>
<dbReference type="SUPFAM" id="SSF51735">
    <property type="entry name" value="NAD(P)-binding Rossmann-fold domains"/>
    <property type="match status" value="1"/>
</dbReference>
<dbReference type="Gene3D" id="3.40.50.720">
    <property type="entry name" value="NAD(P)-binding Rossmann-like Domain"/>
    <property type="match status" value="1"/>
</dbReference>
<dbReference type="EMBL" id="JAZAVJ010000162">
    <property type="protein sequence ID" value="KAK7409117.1"/>
    <property type="molecule type" value="Genomic_DNA"/>
</dbReference>
<evidence type="ECO:0000256" key="2">
    <source>
        <dbReference type="ARBA" id="ARBA00023002"/>
    </source>
</evidence>
<keyword evidence="4" id="KW-1185">Reference proteome</keyword>
<accession>A0ABR1GUB6</accession>
<gene>
    <name evidence="3" type="ORF">QQX98_008725</name>
</gene>
<sequence length="309" mass="32893">MSASYCGFNPDEDLPDLSGKVVLITGGTRGIGKTALLHLAKHSPEHIYFTGRNQAAADAVLAALPSGIKATFLECDLASLASIRTAAERFVHARLDIFIANAGIMAVDAGLTADGFEVQFGTNHLGNAALLLRLLPVMRRTATQPGADVRYVALTSLGYRGHPGEGIRFGTLRTPQADMPMGTWGRYGQSKLANVVFARELARREPGIAGVAVHPGVVRTELVTELGFWKRALVYVTNPLGLMTPEQGGCNTAWAAAAAGVREEVARGKAALFKPVGKANAGDAACWDEKLAKELWEWTEKEVGVKSDV</sequence>
<comment type="caution">
    <text evidence="3">The sequence shown here is derived from an EMBL/GenBank/DDBJ whole genome shotgun (WGS) entry which is preliminary data.</text>
</comment>
<proteinExistence type="inferred from homology"/>